<comment type="caution">
    <text evidence="2">The sequence shown here is derived from an EMBL/GenBank/DDBJ whole genome shotgun (WGS) entry which is preliminary data.</text>
</comment>
<accession>A0A9N7UMS3</accession>
<keyword evidence="3" id="KW-1185">Reference proteome</keyword>
<reference evidence="2" key="1">
    <citation type="submission" date="2020-03" db="EMBL/GenBank/DDBJ databases">
        <authorList>
            <person name="Weist P."/>
        </authorList>
    </citation>
    <scope>NUCLEOTIDE SEQUENCE</scope>
</reference>
<sequence>MPTVTKPDMKPSPQTTVRSTPPPLHPPLTSMGEERREGIIPSHQSIKRPSLSHPSSLFYPDTPAPPHSNNLPYILTPTKGLSAVPTSPILLPLPPLACQRNTNW</sequence>
<evidence type="ECO:0000256" key="1">
    <source>
        <dbReference type="SAM" id="MobiDB-lite"/>
    </source>
</evidence>
<dbReference type="Proteomes" id="UP001153269">
    <property type="component" value="Unassembled WGS sequence"/>
</dbReference>
<dbReference type="EMBL" id="CADEAL010001564">
    <property type="protein sequence ID" value="CAB1433510.1"/>
    <property type="molecule type" value="Genomic_DNA"/>
</dbReference>
<dbReference type="AlphaFoldDB" id="A0A9N7UMS3"/>
<evidence type="ECO:0000313" key="2">
    <source>
        <dbReference type="EMBL" id="CAB1433510.1"/>
    </source>
</evidence>
<proteinExistence type="predicted"/>
<evidence type="ECO:0000313" key="3">
    <source>
        <dbReference type="Proteomes" id="UP001153269"/>
    </source>
</evidence>
<gene>
    <name evidence="2" type="ORF">PLEPLA_LOCUS21601</name>
</gene>
<organism evidence="2 3">
    <name type="scientific">Pleuronectes platessa</name>
    <name type="common">European plaice</name>
    <dbReference type="NCBI Taxonomy" id="8262"/>
    <lineage>
        <taxon>Eukaryota</taxon>
        <taxon>Metazoa</taxon>
        <taxon>Chordata</taxon>
        <taxon>Craniata</taxon>
        <taxon>Vertebrata</taxon>
        <taxon>Euteleostomi</taxon>
        <taxon>Actinopterygii</taxon>
        <taxon>Neopterygii</taxon>
        <taxon>Teleostei</taxon>
        <taxon>Neoteleostei</taxon>
        <taxon>Acanthomorphata</taxon>
        <taxon>Carangaria</taxon>
        <taxon>Pleuronectiformes</taxon>
        <taxon>Pleuronectoidei</taxon>
        <taxon>Pleuronectidae</taxon>
        <taxon>Pleuronectes</taxon>
    </lineage>
</organism>
<protein>
    <submittedName>
        <fullName evidence="2">Uncharacterized protein</fullName>
    </submittedName>
</protein>
<feature type="region of interest" description="Disordered" evidence="1">
    <location>
        <begin position="1"/>
        <end position="64"/>
    </location>
</feature>
<name>A0A9N7UMS3_PLEPL</name>